<evidence type="ECO:0000313" key="1">
    <source>
        <dbReference type="EMBL" id="KJA12827.1"/>
    </source>
</evidence>
<organism evidence="1 2">
    <name type="scientific">Hypholoma sublateritium (strain FD-334 SS-4)</name>
    <dbReference type="NCBI Taxonomy" id="945553"/>
    <lineage>
        <taxon>Eukaryota</taxon>
        <taxon>Fungi</taxon>
        <taxon>Dikarya</taxon>
        <taxon>Basidiomycota</taxon>
        <taxon>Agaricomycotina</taxon>
        <taxon>Agaricomycetes</taxon>
        <taxon>Agaricomycetidae</taxon>
        <taxon>Agaricales</taxon>
        <taxon>Agaricineae</taxon>
        <taxon>Strophariaceae</taxon>
        <taxon>Hypholoma</taxon>
    </lineage>
</organism>
<dbReference type="OrthoDB" id="3266275at2759"/>
<reference evidence="2" key="1">
    <citation type="submission" date="2014-04" db="EMBL/GenBank/DDBJ databases">
        <title>Evolutionary Origins and Diversification of the Mycorrhizal Mutualists.</title>
        <authorList>
            <consortium name="DOE Joint Genome Institute"/>
            <consortium name="Mycorrhizal Genomics Consortium"/>
            <person name="Kohler A."/>
            <person name="Kuo A."/>
            <person name="Nagy L.G."/>
            <person name="Floudas D."/>
            <person name="Copeland A."/>
            <person name="Barry K.W."/>
            <person name="Cichocki N."/>
            <person name="Veneault-Fourrey C."/>
            <person name="LaButti K."/>
            <person name="Lindquist E.A."/>
            <person name="Lipzen A."/>
            <person name="Lundell T."/>
            <person name="Morin E."/>
            <person name="Murat C."/>
            <person name="Riley R."/>
            <person name="Ohm R."/>
            <person name="Sun H."/>
            <person name="Tunlid A."/>
            <person name="Henrissat B."/>
            <person name="Grigoriev I.V."/>
            <person name="Hibbett D.S."/>
            <person name="Martin F."/>
        </authorList>
    </citation>
    <scope>NUCLEOTIDE SEQUENCE [LARGE SCALE GENOMIC DNA]</scope>
    <source>
        <strain evidence="2">FD-334 SS-4</strain>
    </source>
</reference>
<dbReference type="OMA" id="NAGRPEN"/>
<accession>A0A0D2KE75</accession>
<proteinExistence type="predicted"/>
<gene>
    <name evidence="1" type="ORF">HYPSUDRAFT_152228</name>
</gene>
<keyword evidence="2" id="KW-1185">Reference proteome</keyword>
<dbReference type="EMBL" id="KN817883">
    <property type="protein sequence ID" value="KJA12827.1"/>
    <property type="molecule type" value="Genomic_DNA"/>
</dbReference>
<dbReference type="Proteomes" id="UP000054270">
    <property type="component" value="Unassembled WGS sequence"/>
</dbReference>
<evidence type="ECO:0000313" key="2">
    <source>
        <dbReference type="Proteomes" id="UP000054270"/>
    </source>
</evidence>
<feature type="non-terminal residue" evidence="1">
    <location>
        <position position="1"/>
    </location>
</feature>
<protein>
    <submittedName>
        <fullName evidence="1">Uncharacterized protein</fullName>
    </submittedName>
</protein>
<name>A0A0D2KE75_HYPSF</name>
<dbReference type="AlphaFoldDB" id="A0A0D2KE75"/>
<sequence>SWADPNLNTSLLNAIWGDTDIKQGLYPSPGGKMTAVKSGGNKKTVWQWKLAVLIFKDHPSYREAFALTLNMRNQRTAAKMQSAWAEKIKNRLKRMATIARQHIETLGKTGEGIKHIEDVDLSRDNSFTNKWST</sequence>